<evidence type="ECO:0000313" key="2">
    <source>
        <dbReference type="Proteomes" id="UP001206089"/>
    </source>
</evidence>
<dbReference type="AlphaFoldDB" id="A0AAW5M0F0"/>
<comment type="caution">
    <text evidence="1">The sequence shown here is derived from an EMBL/GenBank/DDBJ whole genome shotgun (WGS) entry which is preliminary data.</text>
</comment>
<accession>A0AAW5M0F0</accession>
<organism evidence="1 2">
    <name type="scientific">Streptococcus suis</name>
    <dbReference type="NCBI Taxonomy" id="1307"/>
    <lineage>
        <taxon>Bacteria</taxon>
        <taxon>Bacillati</taxon>
        <taxon>Bacillota</taxon>
        <taxon>Bacilli</taxon>
        <taxon>Lactobacillales</taxon>
        <taxon>Streptococcaceae</taxon>
        <taxon>Streptococcus</taxon>
    </lineage>
</organism>
<protein>
    <submittedName>
        <fullName evidence="1">Uncharacterized protein</fullName>
    </submittedName>
</protein>
<evidence type="ECO:0000313" key="1">
    <source>
        <dbReference type="EMBL" id="MCR1233619.1"/>
    </source>
</evidence>
<sequence length="143" mass="16695">MVLEELINRVKRKLETKKWNSENLERSIFLYKYMNTEGNRPIDNAIDVSLEEYANGIQGIEANGGEVVVHLKDRMPEKDILDSYERLVRKAISNRFGSSYEVAFIPYEGELNCRLSYRVVTKSEYKALHYKAGEIETVEINLW</sequence>
<name>A0AAW5M0F0_STRSU</name>
<dbReference type="Proteomes" id="UP001206089">
    <property type="component" value="Unassembled WGS sequence"/>
</dbReference>
<reference evidence="1" key="1">
    <citation type="submission" date="2022-07" db="EMBL/GenBank/DDBJ databases">
        <authorList>
            <person name="Peng Z."/>
        </authorList>
    </citation>
    <scope>NUCLEOTIDE SEQUENCE</scope>
    <source>
        <strain evidence="1">2022WUSS069</strain>
    </source>
</reference>
<dbReference type="EMBL" id="JANJPK010000045">
    <property type="protein sequence ID" value="MCR1233619.1"/>
    <property type="molecule type" value="Genomic_DNA"/>
</dbReference>
<proteinExistence type="predicted"/>
<dbReference type="RefSeq" id="WP_253221208.1">
    <property type="nucleotide sequence ID" value="NZ_JAMYIS010000026.1"/>
</dbReference>
<gene>
    <name evidence="1" type="ORF">NQD44_10980</name>
</gene>